<dbReference type="EMBL" id="FMZX01000004">
    <property type="protein sequence ID" value="SDD06652.1"/>
    <property type="molecule type" value="Genomic_DNA"/>
</dbReference>
<gene>
    <name evidence="2" type="ORF">SAMN04487779_100492</name>
</gene>
<keyword evidence="2" id="KW-0808">Transferase</keyword>
<feature type="domain" description="DUF1156" evidence="1">
    <location>
        <begin position="26"/>
        <end position="88"/>
    </location>
</feature>
<organism evidence="2 3">
    <name type="scientific">Belnapia rosea</name>
    <dbReference type="NCBI Taxonomy" id="938405"/>
    <lineage>
        <taxon>Bacteria</taxon>
        <taxon>Pseudomonadati</taxon>
        <taxon>Pseudomonadota</taxon>
        <taxon>Alphaproteobacteria</taxon>
        <taxon>Acetobacterales</taxon>
        <taxon>Roseomonadaceae</taxon>
        <taxon>Belnapia</taxon>
    </lineage>
</organism>
<dbReference type="GO" id="GO:0008168">
    <property type="term" value="F:methyltransferase activity"/>
    <property type="evidence" value="ECO:0007669"/>
    <property type="project" value="UniProtKB-KW"/>
</dbReference>
<dbReference type="InterPro" id="IPR009537">
    <property type="entry name" value="DUF1156"/>
</dbReference>
<evidence type="ECO:0000313" key="2">
    <source>
        <dbReference type="EMBL" id="SDD06652.1"/>
    </source>
</evidence>
<dbReference type="Pfam" id="PF06634">
    <property type="entry name" value="DUF1156"/>
    <property type="match status" value="1"/>
</dbReference>
<reference evidence="2 3" key="1">
    <citation type="submission" date="2016-10" db="EMBL/GenBank/DDBJ databases">
        <authorList>
            <person name="de Groot N.N."/>
        </authorList>
    </citation>
    <scope>NUCLEOTIDE SEQUENCE [LARGE SCALE GENOMIC DNA]</scope>
    <source>
        <strain evidence="2 3">CPCC 100156</strain>
    </source>
</reference>
<dbReference type="InterPro" id="IPR029063">
    <property type="entry name" value="SAM-dependent_MTases_sf"/>
</dbReference>
<dbReference type="RefSeq" id="WP_090663033.1">
    <property type="nucleotide sequence ID" value="NZ_FMZX01000004.1"/>
</dbReference>
<dbReference type="Gene3D" id="3.40.50.150">
    <property type="entry name" value="Vaccinia Virus protein VP39"/>
    <property type="match status" value="1"/>
</dbReference>
<dbReference type="GO" id="GO:0032259">
    <property type="term" value="P:methylation"/>
    <property type="evidence" value="ECO:0007669"/>
    <property type="project" value="UniProtKB-KW"/>
</dbReference>
<evidence type="ECO:0000259" key="1">
    <source>
        <dbReference type="Pfam" id="PF06634"/>
    </source>
</evidence>
<keyword evidence="2" id="KW-0489">Methyltransferase</keyword>
<protein>
    <submittedName>
        <fullName evidence="2">Adenine-specific DNA methylase, contains a Zn-ribbon domain</fullName>
    </submittedName>
</protein>
<dbReference type="SUPFAM" id="SSF53335">
    <property type="entry name" value="S-adenosyl-L-methionine-dependent methyltransferases"/>
    <property type="match status" value="1"/>
</dbReference>
<dbReference type="AlphaFoldDB" id="A0A1G6RPT4"/>
<proteinExistence type="predicted"/>
<name>A0A1G6RPT4_9PROT</name>
<evidence type="ECO:0000313" key="3">
    <source>
        <dbReference type="Proteomes" id="UP000198925"/>
    </source>
</evidence>
<dbReference type="Proteomes" id="UP000198925">
    <property type="component" value="Unassembled WGS sequence"/>
</dbReference>
<accession>A0A1G6RPT4</accession>
<keyword evidence="3" id="KW-1185">Reference proteome</keyword>
<sequence>MDHPLPQLAEGARPVLGDVPSFIERQLPVSLLSKESYRERMAVHGQTLTALGSYWKGRKPLVLVRAVVLGLLLPATEDPVRDRDIFLKLMLMDAAGLRRRKTVSIKAERAQELLPLNLHAEAFEDYQGRLRWCRSLPRVRRDELELQAFDGMGTDEKLDHCSRAEEMPASTWDEVWPEVNDHLARFGIEAHDLPTLVAGLGRARFGHRPRVGDAFCGGGSIPFEAARIGCDVHASDLNPIACMLTWGALNILGAPQETRDQIAEAQREVAAAMDAEIRALGIEHDGDDQDIRLPADAPTKWPHGWAVNRRGEVVPPEDPAYTVTCPETGWRVPMVSTFQVHAQTRTVLRLVPDPVRKTYRLHPESVASDAAWKAAAAGTVVWNQDSFFLRHTPRDSQVQVRIANRAKAYLYCLETRCPRTGWMVPMLPSREIAPKSGVIVRLEADHERRRFWIRVDTHVPDADVATAKKDGTVKEGALDYVLDGQRHVTPIGTLRGDVSVRSRYRDSDEEAADRARYAAAPNKHKEDSANRLRLWEVADVVPRPDDIWQERLYCIQWLRPDGTIFFAEVTAEDAARERATTAIVEEHLSGWQREGLVPDMPIETGLKTDEPIRTRGWTHWHHLFAPRQLHQIALWQQFSRDHRLAAQLALDVGRLADNNSKLCAWLPSQGGGGGGPKHVFVNQALNTFYNYPVRAMAGIYSLFQNYDLPGSPFPQDDREVLSLDARDVSRDCDLWISDPPYADAVVYHEITEFFIGWLRKKAPSPLNGFSWASKRALAIQGSGQGFRRAMVEAYGAMARHMPANGAQIVMFTHQDTAVWADLAAILWAAGLQVTAGWCIVTETDTKVQAGNFVQGTVLLVLRKRFGDTSAFLSRLQRPIELAVERQLAEMRDLNPDDEPDFGDTDFQLGAYAAALKELTAFSKIDGKPVAEEVLNPAEQAGTQARVTALLDRARSIASDFLIPDGLPRTVWTELNPAERFYVKGLELERGGEVRYAAFQEMARGFGVHAFRDLLASADANAARLKTAAEFLARNLKRVGAADRAEDQGLDDFAGGIVRHALYGIHLTMQQDDVRAPLPWFVQNLGEYWQRQASLVAVIDFIASITTTARAREAEWAARLAGAVRNHRP</sequence>